<keyword evidence="5" id="KW-0539">Nucleus</keyword>
<evidence type="ECO:0000313" key="8">
    <source>
        <dbReference type="EMBL" id="RZC06775.1"/>
    </source>
</evidence>
<dbReference type="InterPro" id="IPR037472">
    <property type="entry name" value="MBD8"/>
</dbReference>
<name>A0A445K7L2_GLYSO</name>
<feature type="region of interest" description="Disordered" evidence="6">
    <location>
        <begin position="37"/>
        <end position="73"/>
    </location>
</feature>
<evidence type="ECO:0000313" key="10">
    <source>
        <dbReference type="Proteomes" id="UP000289340"/>
    </source>
</evidence>
<dbReference type="InterPro" id="IPR016177">
    <property type="entry name" value="DNA-bd_dom_sf"/>
</dbReference>
<evidence type="ECO:0000256" key="2">
    <source>
        <dbReference type="ARBA" id="ARBA00023015"/>
    </source>
</evidence>
<feature type="compositionally biased region" description="Polar residues" evidence="6">
    <location>
        <begin position="60"/>
        <end position="72"/>
    </location>
</feature>
<evidence type="ECO:0000256" key="4">
    <source>
        <dbReference type="ARBA" id="ARBA00023163"/>
    </source>
</evidence>
<proteinExistence type="predicted"/>
<dbReference type="GO" id="GO:0005634">
    <property type="term" value="C:nucleus"/>
    <property type="evidence" value="ECO:0007669"/>
    <property type="project" value="UniProtKB-SubCell"/>
</dbReference>
<keyword evidence="3" id="KW-0238">DNA-binding</keyword>
<dbReference type="GO" id="GO:0003677">
    <property type="term" value="F:DNA binding"/>
    <property type="evidence" value="ECO:0007669"/>
    <property type="project" value="UniProtKB-KW"/>
</dbReference>
<evidence type="ECO:0000313" key="9">
    <source>
        <dbReference type="EMBL" id="RZC06776.1"/>
    </source>
</evidence>
<evidence type="ECO:0000259" key="7">
    <source>
        <dbReference type="PROSITE" id="PS50982"/>
    </source>
</evidence>
<dbReference type="Proteomes" id="UP000289340">
    <property type="component" value="Chromosome 6"/>
</dbReference>
<feature type="domain" description="MBD" evidence="7">
    <location>
        <begin position="281"/>
        <end position="354"/>
    </location>
</feature>
<dbReference type="Pfam" id="PF01429">
    <property type="entry name" value="MBD"/>
    <property type="match status" value="1"/>
</dbReference>
<feature type="region of interest" description="Disordered" evidence="6">
    <location>
        <begin position="347"/>
        <end position="373"/>
    </location>
</feature>
<dbReference type="PROSITE" id="PS50982">
    <property type="entry name" value="MBD"/>
    <property type="match status" value="1"/>
</dbReference>
<feature type="compositionally biased region" description="Polar residues" evidence="6">
    <location>
        <begin position="347"/>
        <end position="367"/>
    </location>
</feature>
<dbReference type="EMBL" id="QZWG01000006">
    <property type="protein sequence ID" value="RZC06775.1"/>
    <property type="molecule type" value="Genomic_DNA"/>
</dbReference>
<sequence>MATPEPEPSSDHRIGSLPLVDLRLLSQPELYTLSLSGATHRHRRNSDDDSVIPKIDRSNFNESAGSRKQTYSKLRLNKRKQNPAVPASSSFHIPLHISEPEEEENSRIIALLHQLFGVEPLRNNAPRNNDAPERRLVPVHVEFKQPPPTSVALFQNVPIDVVPDGSQRKRKRGRPRKDENSVTVFVEEPTKVTKEENSLTVFVEEPKKVTNEEKSVKVNGNGEGNAAVATATVNESVGLDEDLFEVELKRRAQGLETESQVMEFLETLNGEWASQRKKRRIVPATELGDMLPAGWKIVIIVMRRAGRASAVCRRYVSPDGHQFESCKEASAYLLSVSGVQDRSHLKSSYTDGAQQLSSSMNRASESSVGHVPTGDMKTVANASYLSSAGAPIDSSHEKQPLVSSSIGSENFISDLALGCKLGDATGGAFRDFDHQTEDKQLSKADKNDENSVQECSLVEDRACNENSEKLVGVVESSDAACNLYIPLVFSTPFSNNNSDNGQLSDEINASTCMKGGVSNFASHDRNTGCHETVSCGNVRAHVGNNGLGLSVKLVEENIQKPSFESSMLAPNSEGKILAGKNLEDTNHISSLEDTEIRDGKAVKDDKQQIICSRDQTEIKDVSTDVKLQRSSEGCSLVSSHNELNTSKNNMDKTQTSELKDSAEENIFDSDLFSSSIDERTHVHSGYISNVSFSSCTHASEYGGFDFASDLKLAKDVSDNHILSNEEAVTRCLQERSSLNDQNSMMDNMLHRSSESNLFALTGNQHSCTFHDNVNISDGTFDALKAVDAGCMEPQLGIVSCSNIAVDAYTTASIMQGKPQGCVSVPLGGNILNFEKPSDDGVNKANKSCLPETAQNEVEIFQTESMGLPKFR</sequence>
<dbReference type="EMBL" id="QZWG01000006">
    <property type="protein sequence ID" value="RZC06776.1"/>
    <property type="molecule type" value="Genomic_DNA"/>
</dbReference>
<reference evidence="8 10" key="1">
    <citation type="submission" date="2018-09" db="EMBL/GenBank/DDBJ databases">
        <title>A high-quality reference genome of wild soybean provides a powerful tool to mine soybean genomes.</title>
        <authorList>
            <person name="Xie M."/>
            <person name="Chung C.Y.L."/>
            <person name="Li M.-W."/>
            <person name="Wong F.-L."/>
            <person name="Chan T.-F."/>
            <person name="Lam H.-M."/>
        </authorList>
    </citation>
    <scope>NUCLEOTIDE SEQUENCE [LARGE SCALE GENOMIC DNA]</scope>
    <source>
        <strain evidence="10">cv. W05</strain>
        <tissue evidence="8">Hypocotyl of etiolated seedlings</tissue>
    </source>
</reference>
<protein>
    <submittedName>
        <fullName evidence="8">Methyl-CpG-binding domain-containing protein 8 isoform A</fullName>
    </submittedName>
    <submittedName>
        <fullName evidence="9">Methyl-CpG-binding domain-containing protein 8 isoform B</fullName>
    </submittedName>
</protein>
<comment type="subcellular location">
    <subcellularLocation>
        <location evidence="1">Nucleus</location>
    </subcellularLocation>
</comment>
<dbReference type="AlphaFoldDB" id="A0A445K7L2"/>
<evidence type="ECO:0000256" key="3">
    <source>
        <dbReference type="ARBA" id="ARBA00023125"/>
    </source>
</evidence>
<organism evidence="8 10">
    <name type="scientific">Glycine soja</name>
    <name type="common">Wild soybean</name>
    <dbReference type="NCBI Taxonomy" id="3848"/>
    <lineage>
        <taxon>Eukaryota</taxon>
        <taxon>Viridiplantae</taxon>
        <taxon>Streptophyta</taxon>
        <taxon>Embryophyta</taxon>
        <taxon>Tracheophyta</taxon>
        <taxon>Spermatophyta</taxon>
        <taxon>Magnoliopsida</taxon>
        <taxon>eudicotyledons</taxon>
        <taxon>Gunneridae</taxon>
        <taxon>Pentapetalae</taxon>
        <taxon>rosids</taxon>
        <taxon>fabids</taxon>
        <taxon>Fabales</taxon>
        <taxon>Fabaceae</taxon>
        <taxon>Papilionoideae</taxon>
        <taxon>50 kb inversion clade</taxon>
        <taxon>NPAAA clade</taxon>
        <taxon>indigoferoid/millettioid clade</taxon>
        <taxon>Phaseoleae</taxon>
        <taxon>Glycine</taxon>
        <taxon>Glycine subgen. Soja</taxon>
    </lineage>
</organism>
<keyword evidence="4" id="KW-0804">Transcription</keyword>
<dbReference type="PANTHER" id="PTHR37701:SF14">
    <property type="entry name" value="METHYL-CPG-BINDING DOMAIN PROTEIN"/>
    <property type="match status" value="1"/>
</dbReference>
<keyword evidence="2" id="KW-0805">Transcription regulation</keyword>
<feature type="region of interest" description="Disordered" evidence="6">
    <location>
        <begin position="162"/>
        <end position="181"/>
    </location>
</feature>
<gene>
    <name evidence="8" type="ORF">D0Y65_014290</name>
</gene>
<evidence type="ECO:0000256" key="5">
    <source>
        <dbReference type="ARBA" id="ARBA00023242"/>
    </source>
</evidence>
<dbReference type="InterPro" id="IPR001739">
    <property type="entry name" value="Methyl_CpG_DNA-bd"/>
</dbReference>
<evidence type="ECO:0000256" key="6">
    <source>
        <dbReference type="SAM" id="MobiDB-lite"/>
    </source>
</evidence>
<dbReference type="PANTHER" id="PTHR37701">
    <property type="entry name" value="METHYL-CPG-BINDING DOMAIN-CONTAINING PROTEIN 8"/>
    <property type="match status" value="1"/>
</dbReference>
<dbReference type="SUPFAM" id="SSF54171">
    <property type="entry name" value="DNA-binding domain"/>
    <property type="match status" value="1"/>
</dbReference>
<keyword evidence="10" id="KW-1185">Reference proteome</keyword>
<dbReference type="Gene3D" id="3.30.890.10">
    <property type="entry name" value="Methyl-cpg-binding Protein 2, Chain A"/>
    <property type="match status" value="1"/>
</dbReference>
<evidence type="ECO:0000256" key="1">
    <source>
        <dbReference type="ARBA" id="ARBA00004123"/>
    </source>
</evidence>
<dbReference type="Gramene" id="XM_028379936.1">
    <property type="protein sequence ID" value="XP_028235737.1"/>
    <property type="gene ID" value="LOC114415312"/>
</dbReference>
<accession>A0A445K7L2</accession>
<comment type="caution">
    <text evidence="8">The sequence shown here is derived from an EMBL/GenBank/DDBJ whole genome shotgun (WGS) entry which is preliminary data.</text>
</comment>